<name>B7CB68_9FIRM</name>
<keyword evidence="3" id="KW-1185">Reference proteome</keyword>
<dbReference type="AlphaFoldDB" id="B7CB68"/>
<protein>
    <submittedName>
        <fullName evidence="2">Uncharacterized protein</fullName>
    </submittedName>
</protein>
<keyword evidence="1" id="KW-0472">Membrane</keyword>
<dbReference type="RefSeq" id="WP_003865231.1">
    <property type="nucleotide sequence ID" value="NZ_DS996842.1"/>
</dbReference>
<feature type="transmembrane region" description="Helical" evidence="1">
    <location>
        <begin position="6"/>
        <end position="29"/>
    </location>
</feature>
<gene>
    <name evidence="2" type="ORF">EUBIFOR_01443</name>
</gene>
<evidence type="ECO:0000256" key="1">
    <source>
        <dbReference type="SAM" id="Phobius"/>
    </source>
</evidence>
<keyword evidence="1" id="KW-0812">Transmembrane</keyword>
<sequence length="56" mass="6203">MFSTFNTLMVIVVLEAICCLYSITLAYLSDKKFSKILNLIMAAIWAIAAILNVVGF</sequence>
<organism evidence="2 3">
    <name type="scientific">Holdemanella biformis DSM 3989</name>
    <dbReference type="NCBI Taxonomy" id="518637"/>
    <lineage>
        <taxon>Bacteria</taxon>
        <taxon>Bacillati</taxon>
        <taxon>Bacillota</taxon>
        <taxon>Erysipelotrichia</taxon>
        <taxon>Erysipelotrichales</taxon>
        <taxon>Erysipelotrichaceae</taxon>
        <taxon>Holdemanella</taxon>
    </lineage>
</organism>
<dbReference type="STRING" id="518637.EUBIFOR_01443"/>
<dbReference type="EMBL" id="ABYT01000077">
    <property type="protein sequence ID" value="EEC89989.1"/>
    <property type="molecule type" value="Genomic_DNA"/>
</dbReference>
<keyword evidence="1" id="KW-1133">Transmembrane helix</keyword>
<dbReference type="Proteomes" id="UP000004315">
    <property type="component" value="Unassembled WGS sequence"/>
</dbReference>
<proteinExistence type="predicted"/>
<reference evidence="2 3" key="1">
    <citation type="submission" date="2008-10" db="EMBL/GenBank/DDBJ databases">
        <authorList>
            <person name="Fulton L."/>
            <person name="Clifton S."/>
            <person name="Fulton B."/>
            <person name="Xu J."/>
            <person name="Minx P."/>
            <person name="Pepin K.H."/>
            <person name="Johnson M."/>
            <person name="Bhonagiri V."/>
            <person name="Nash W.E."/>
            <person name="Mardis E.R."/>
            <person name="Wilson R.K."/>
        </authorList>
    </citation>
    <scope>NUCLEOTIDE SEQUENCE [LARGE SCALE GENOMIC DNA]</scope>
    <source>
        <strain evidence="2 3">DSM 3989</strain>
    </source>
</reference>
<dbReference type="HOGENOM" id="CLU_3008122_0_0_9"/>
<reference evidence="2 3" key="2">
    <citation type="submission" date="2008-11" db="EMBL/GenBank/DDBJ databases">
        <title>Draft genome sequence of Eubacterium biforme (DSM 3989).</title>
        <authorList>
            <person name="Sudarsanam P."/>
            <person name="Ley R."/>
            <person name="Guruge J."/>
            <person name="Turnbaugh P.J."/>
            <person name="Mahowald M."/>
            <person name="Liep D."/>
            <person name="Gordon J."/>
        </authorList>
    </citation>
    <scope>NUCLEOTIDE SEQUENCE [LARGE SCALE GENOMIC DNA]</scope>
    <source>
        <strain evidence="2 3">DSM 3989</strain>
    </source>
</reference>
<accession>B7CB68</accession>
<feature type="transmembrane region" description="Helical" evidence="1">
    <location>
        <begin position="36"/>
        <end position="55"/>
    </location>
</feature>
<dbReference type="OrthoDB" id="3035771at2"/>
<evidence type="ECO:0000313" key="2">
    <source>
        <dbReference type="EMBL" id="EEC89989.1"/>
    </source>
</evidence>
<comment type="caution">
    <text evidence="2">The sequence shown here is derived from an EMBL/GenBank/DDBJ whole genome shotgun (WGS) entry which is preliminary data.</text>
</comment>
<evidence type="ECO:0000313" key="3">
    <source>
        <dbReference type="Proteomes" id="UP000004315"/>
    </source>
</evidence>